<proteinExistence type="predicted"/>
<sequence>MSDGDRIVIVGAGVGGLRAAERLRELGFDGEVIIVGDERRKPYHRPMVSKQLITGNVRPHDIELKAYTDLDVHWRLGTRATHLDTKQRVVHLPGKEELWYDGLIIATGVVPRHLPGSPRHDPRVRVLRTVEDAVSLRRALMASTKPAVVIGSGLIGCEFAASMRTLGRDVTLVGHAKAPLYRFGPHVAEAVTETHRKHRAALAMNSEVRHWISTKEAFGLHLTNNKLVVASCVVLAIGSVPATDWLRGSGLIVDDGVLCEPTLFAENGEDIVCVGDVAKWPNLRFDEVPRRVEHWLNAVESGRAAAENLMAGRALARPFTPMPRAWSSIYEHRLQMAGMPALGEDTVQLEDGVTGFVKGGQLIGACTWDKPRTMLKWTEELERTLPVPEYTPVAGIPEQEAVFSDEEWMAVGAGGLTT</sequence>
<dbReference type="Gene3D" id="3.30.390.30">
    <property type="match status" value="1"/>
</dbReference>
<dbReference type="InterPro" id="IPR016156">
    <property type="entry name" value="FAD/NAD-linked_Rdtase_dimer_sf"/>
</dbReference>
<keyword evidence="4" id="KW-0560">Oxidoreductase</keyword>
<evidence type="ECO:0000256" key="3">
    <source>
        <dbReference type="ARBA" id="ARBA00022827"/>
    </source>
</evidence>
<name>A0ABX1JAN6_9PSEU</name>
<reference evidence="6 7" key="1">
    <citation type="submission" date="2020-04" db="EMBL/GenBank/DDBJ databases">
        <title>Novel species.</title>
        <authorList>
            <person name="Teo W.F.A."/>
            <person name="Lipun K."/>
            <person name="Srisuk N."/>
            <person name="Duangmal K."/>
        </authorList>
    </citation>
    <scope>NUCLEOTIDE SEQUENCE [LARGE SCALE GENOMIC DNA]</scope>
    <source>
        <strain evidence="6 7">K13G38</strain>
    </source>
</reference>
<comment type="cofactor">
    <cofactor evidence="1">
        <name>FAD</name>
        <dbReference type="ChEBI" id="CHEBI:57692"/>
    </cofactor>
</comment>
<dbReference type="Gene3D" id="3.50.50.60">
    <property type="entry name" value="FAD/NAD(P)-binding domain"/>
    <property type="match status" value="2"/>
</dbReference>
<dbReference type="SUPFAM" id="SSF51905">
    <property type="entry name" value="FAD/NAD(P)-binding domain"/>
    <property type="match status" value="2"/>
</dbReference>
<dbReference type="PANTHER" id="PTHR43557">
    <property type="entry name" value="APOPTOSIS-INDUCING FACTOR 1"/>
    <property type="match status" value="1"/>
</dbReference>
<dbReference type="PANTHER" id="PTHR43557:SF2">
    <property type="entry name" value="RIESKE DOMAIN-CONTAINING PROTEIN-RELATED"/>
    <property type="match status" value="1"/>
</dbReference>
<dbReference type="RefSeq" id="WP_168519882.1">
    <property type="nucleotide sequence ID" value="NZ_JAAXLS010000028.1"/>
</dbReference>
<comment type="caution">
    <text evidence="6">The sequence shown here is derived from an EMBL/GenBank/DDBJ whole genome shotgun (WGS) entry which is preliminary data.</text>
</comment>
<dbReference type="EMBL" id="JAAXLS010000028">
    <property type="protein sequence ID" value="NKQ56852.1"/>
    <property type="molecule type" value="Genomic_DNA"/>
</dbReference>
<dbReference type="PRINTS" id="PR00411">
    <property type="entry name" value="PNDRDTASEI"/>
</dbReference>
<dbReference type="PRINTS" id="PR00368">
    <property type="entry name" value="FADPNR"/>
</dbReference>
<feature type="domain" description="FAD/NAD(P)-binding" evidence="5">
    <location>
        <begin position="6"/>
        <end position="302"/>
    </location>
</feature>
<dbReference type="InterPro" id="IPR050446">
    <property type="entry name" value="FAD-oxidoreductase/Apoptosis"/>
</dbReference>
<evidence type="ECO:0000256" key="4">
    <source>
        <dbReference type="ARBA" id="ARBA00023002"/>
    </source>
</evidence>
<evidence type="ECO:0000313" key="6">
    <source>
        <dbReference type="EMBL" id="NKQ56852.1"/>
    </source>
</evidence>
<protein>
    <submittedName>
        <fullName evidence="6">FAD-dependent oxidoreductase</fullName>
    </submittedName>
</protein>
<dbReference type="Proteomes" id="UP000715441">
    <property type="component" value="Unassembled WGS sequence"/>
</dbReference>
<dbReference type="Pfam" id="PF07992">
    <property type="entry name" value="Pyr_redox_2"/>
    <property type="match status" value="1"/>
</dbReference>
<gene>
    <name evidence="6" type="ORF">HFP15_28670</name>
</gene>
<dbReference type="SUPFAM" id="SSF55424">
    <property type="entry name" value="FAD/NAD-linked reductases, dimerisation (C-terminal) domain"/>
    <property type="match status" value="1"/>
</dbReference>
<keyword evidence="3" id="KW-0274">FAD</keyword>
<keyword evidence="2" id="KW-0285">Flavoprotein</keyword>
<evidence type="ECO:0000259" key="5">
    <source>
        <dbReference type="Pfam" id="PF07992"/>
    </source>
</evidence>
<organism evidence="6 7">
    <name type="scientific">Amycolatopsis acididurans</name>
    <dbReference type="NCBI Taxonomy" id="2724524"/>
    <lineage>
        <taxon>Bacteria</taxon>
        <taxon>Bacillati</taxon>
        <taxon>Actinomycetota</taxon>
        <taxon>Actinomycetes</taxon>
        <taxon>Pseudonocardiales</taxon>
        <taxon>Pseudonocardiaceae</taxon>
        <taxon>Amycolatopsis</taxon>
    </lineage>
</organism>
<evidence type="ECO:0000313" key="7">
    <source>
        <dbReference type="Proteomes" id="UP000715441"/>
    </source>
</evidence>
<dbReference type="InterPro" id="IPR023753">
    <property type="entry name" value="FAD/NAD-binding_dom"/>
</dbReference>
<accession>A0ABX1JAN6</accession>
<dbReference type="InterPro" id="IPR036188">
    <property type="entry name" value="FAD/NAD-bd_sf"/>
</dbReference>
<evidence type="ECO:0000256" key="2">
    <source>
        <dbReference type="ARBA" id="ARBA00022630"/>
    </source>
</evidence>
<keyword evidence="7" id="KW-1185">Reference proteome</keyword>
<evidence type="ECO:0000256" key="1">
    <source>
        <dbReference type="ARBA" id="ARBA00001974"/>
    </source>
</evidence>